<evidence type="ECO:0000313" key="1">
    <source>
        <dbReference type="EMBL" id="KKN29614.1"/>
    </source>
</evidence>
<proteinExistence type="predicted"/>
<evidence type="ECO:0008006" key="2">
    <source>
        <dbReference type="Google" id="ProtNLM"/>
    </source>
</evidence>
<sequence>MYLGSWDIDDLLTWTVNAHDPTTGGVSDGDGVPTYRVYEDETGTPIITGSMALLDDANTVGFYSEQITLSAGNGLEYGKGYSIRVIVTVGGLDGVTIHCFQMRAKVDTRAIEGADPSDTIRDSVVDDATRIDASELNTLSGFAPGSTLAAAADVSTSESNIRGADSDTLKVLSEQLDGVQTDLDNPAQYKADVSALATAANQTTILARLGAWTGSGVNTILGAFKAVLSKVASLPSNIGGTGDPTTDSLEAIRERGDAEWVSADVSNVSVDELQASALADLFNTDSGDAYAAAVSGSVVKEIADNAGGSALTVSAIVDGVWDEATADHVSSGSFGLKLGSILAAIWAYVTRTLTSSAATTASTVAGTTLTITRGDTLTASITSLGSIAGRNKLWFTVKTDRGDADTAAIIQIEETLQLLRLNGAAPEVADVANGTITVDDEDNGDITIVLKAVETAKLTLTSGIRYDVQYFVTATGLVTTVTSGLLTVAADVTRATS</sequence>
<name>A0A0F9PHG9_9ZZZZ</name>
<reference evidence="1" key="1">
    <citation type="journal article" date="2015" name="Nature">
        <title>Complex archaea that bridge the gap between prokaryotes and eukaryotes.</title>
        <authorList>
            <person name="Spang A."/>
            <person name="Saw J.H."/>
            <person name="Jorgensen S.L."/>
            <person name="Zaremba-Niedzwiedzka K."/>
            <person name="Martijn J."/>
            <person name="Lind A.E."/>
            <person name="van Eijk R."/>
            <person name="Schleper C."/>
            <person name="Guy L."/>
            <person name="Ettema T.J."/>
        </authorList>
    </citation>
    <scope>NUCLEOTIDE SEQUENCE</scope>
</reference>
<dbReference type="AlphaFoldDB" id="A0A0F9PHG9"/>
<accession>A0A0F9PHG9</accession>
<protein>
    <recommendedName>
        <fullName evidence="2">BppU N-terminal domain-containing protein</fullName>
    </recommendedName>
</protein>
<gene>
    <name evidence="1" type="ORF">LCGC14_0842280</name>
</gene>
<organism evidence="1">
    <name type="scientific">marine sediment metagenome</name>
    <dbReference type="NCBI Taxonomy" id="412755"/>
    <lineage>
        <taxon>unclassified sequences</taxon>
        <taxon>metagenomes</taxon>
        <taxon>ecological metagenomes</taxon>
    </lineage>
</organism>
<comment type="caution">
    <text evidence="1">The sequence shown here is derived from an EMBL/GenBank/DDBJ whole genome shotgun (WGS) entry which is preliminary data.</text>
</comment>
<dbReference type="EMBL" id="LAZR01002473">
    <property type="protein sequence ID" value="KKN29614.1"/>
    <property type="molecule type" value="Genomic_DNA"/>
</dbReference>